<comment type="subcellular location">
    <subcellularLocation>
        <location evidence="1">Endoplasmic reticulum membrane</location>
        <topology evidence="1">Multi-pass membrane protein</topology>
    </subcellularLocation>
</comment>
<feature type="transmembrane region" description="Helical" evidence="11">
    <location>
        <begin position="368"/>
        <end position="386"/>
    </location>
</feature>
<evidence type="ECO:0000313" key="14">
    <source>
        <dbReference type="Proteomes" id="UP000813824"/>
    </source>
</evidence>
<comment type="similarity">
    <text evidence="2">Belongs to the sphingosine N-acyltransferase family.</text>
</comment>
<keyword evidence="14" id="KW-1185">Reference proteome</keyword>
<feature type="transmembrane region" description="Helical" evidence="11">
    <location>
        <begin position="257"/>
        <end position="275"/>
    </location>
</feature>
<evidence type="ECO:0000256" key="9">
    <source>
        <dbReference type="PROSITE-ProRule" id="PRU00205"/>
    </source>
</evidence>
<proteinExistence type="inferred from homology"/>
<dbReference type="PANTHER" id="PTHR12560:SF11">
    <property type="entry name" value="CERAMIDE SYNTHASE LAC1-RELATED"/>
    <property type="match status" value="1"/>
</dbReference>
<feature type="transmembrane region" description="Helical" evidence="11">
    <location>
        <begin position="185"/>
        <end position="202"/>
    </location>
</feature>
<evidence type="ECO:0000256" key="6">
    <source>
        <dbReference type="ARBA" id="ARBA00022989"/>
    </source>
</evidence>
<accession>A0A8K0UY18</accession>
<evidence type="ECO:0000256" key="3">
    <source>
        <dbReference type="ARBA" id="ARBA00022679"/>
    </source>
</evidence>
<evidence type="ECO:0000256" key="4">
    <source>
        <dbReference type="ARBA" id="ARBA00022692"/>
    </source>
</evidence>
<evidence type="ECO:0000256" key="8">
    <source>
        <dbReference type="ARBA" id="ARBA00023180"/>
    </source>
</evidence>
<dbReference type="EMBL" id="JAEVFJ010000003">
    <property type="protein sequence ID" value="KAH8105874.1"/>
    <property type="molecule type" value="Genomic_DNA"/>
</dbReference>
<evidence type="ECO:0000256" key="5">
    <source>
        <dbReference type="ARBA" id="ARBA00022824"/>
    </source>
</evidence>
<keyword evidence="4 9" id="KW-0812">Transmembrane</keyword>
<evidence type="ECO:0000256" key="1">
    <source>
        <dbReference type="ARBA" id="ARBA00004477"/>
    </source>
</evidence>
<evidence type="ECO:0000256" key="2">
    <source>
        <dbReference type="ARBA" id="ARBA00009808"/>
    </source>
</evidence>
<feature type="domain" description="TLC" evidence="12">
    <location>
        <begin position="176"/>
        <end position="395"/>
    </location>
</feature>
<feature type="compositionally biased region" description="Basic residues" evidence="10">
    <location>
        <begin position="1"/>
        <end position="11"/>
    </location>
</feature>
<feature type="compositionally biased region" description="Pro residues" evidence="10">
    <location>
        <begin position="47"/>
        <end position="60"/>
    </location>
</feature>
<dbReference type="SMART" id="SM00724">
    <property type="entry name" value="TLC"/>
    <property type="match status" value="1"/>
</dbReference>
<dbReference type="AlphaFoldDB" id="A0A8K0UY18"/>
<dbReference type="PROSITE" id="PS50922">
    <property type="entry name" value="TLC"/>
    <property type="match status" value="1"/>
</dbReference>
<keyword evidence="5" id="KW-0256">Endoplasmic reticulum</keyword>
<dbReference type="GO" id="GO:0005789">
    <property type="term" value="C:endoplasmic reticulum membrane"/>
    <property type="evidence" value="ECO:0007669"/>
    <property type="project" value="UniProtKB-SubCell"/>
</dbReference>
<evidence type="ECO:0000256" key="7">
    <source>
        <dbReference type="ARBA" id="ARBA00023136"/>
    </source>
</evidence>
<protein>
    <submittedName>
        <fullName evidence="13">Longevity assurance proteins LAG1/LAC1</fullName>
    </submittedName>
</protein>
<feature type="transmembrane region" description="Helical" evidence="11">
    <location>
        <begin position="76"/>
        <end position="97"/>
    </location>
</feature>
<evidence type="ECO:0000256" key="10">
    <source>
        <dbReference type="SAM" id="MobiDB-lite"/>
    </source>
</evidence>
<dbReference type="InterPro" id="IPR016439">
    <property type="entry name" value="Lag1/Lac1-like"/>
</dbReference>
<comment type="caution">
    <text evidence="13">The sequence shown here is derived from an EMBL/GenBank/DDBJ whole genome shotgun (WGS) entry which is preliminary data.</text>
</comment>
<dbReference type="GO" id="GO:0046513">
    <property type="term" value="P:ceramide biosynthetic process"/>
    <property type="evidence" value="ECO:0007669"/>
    <property type="project" value="InterPro"/>
</dbReference>
<reference evidence="13" key="1">
    <citation type="journal article" date="2021" name="New Phytol.">
        <title>Evolutionary innovations through gain and loss of genes in the ectomycorrhizal Boletales.</title>
        <authorList>
            <person name="Wu G."/>
            <person name="Miyauchi S."/>
            <person name="Morin E."/>
            <person name="Kuo A."/>
            <person name="Drula E."/>
            <person name="Varga T."/>
            <person name="Kohler A."/>
            <person name="Feng B."/>
            <person name="Cao Y."/>
            <person name="Lipzen A."/>
            <person name="Daum C."/>
            <person name="Hundley H."/>
            <person name="Pangilinan J."/>
            <person name="Johnson J."/>
            <person name="Barry K."/>
            <person name="LaButti K."/>
            <person name="Ng V."/>
            <person name="Ahrendt S."/>
            <person name="Min B."/>
            <person name="Choi I.G."/>
            <person name="Park H."/>
            <person name="Plett J.M."/>
            <person name="Magnuson J."/>
            <person name="Spatafora J.W."/>
            <person name="Nagy L.G."/>
            <person name="Henrissat B."/>
            <person name="Grigoriev I.V."/>
            <person name="Yang Z.L."/>
            <person name="Xu J."/>
            <person name="Martin F.M."/>
        </authorList>
    </citation>
    <scope>NUCLEOTIDE SEQUENCE</scope>
    <source>
        <strain evidence="13">KKN 215</strain>
    </source>
</reference>
<dbReference type="GO" id="GO:0050291">
    <property type="term" value="F:sphingosine N-acyltransferase activity"/>
    <property type="evidence" value="ECO:0007669"/>
    <property type="project" value="InterPro"/>
</dbReference>
<feature type="compositionally biased region" description="Acidic residues" evidence="10">
    <location>
        <begin position="402"/>
        <end position="413"/>
    </location>
</feature>
<feature type="transmembrane region" description="Helical" evidence="11">
    <location>
        <begin position="141"/>
        <end position="164"/>
    </location>
</feature>
<sequence>MATTAKRKGRARAGTLQKIETDPAHHLAGPFLPQTPFESSSESGSRPPTPLRRPRSPPVNPWNTTSKGFWNDLTTFRWIVVPSSSFKLWMFPVILWANWEVLAPYVANGISNPFAHIIFISHRVPDSPPDNPLYQKGYFDLVFIAYYIIVWSWFRQTIILYVCWPVTQYFGIKKEAKLARFGEQGYAMIYFAISGAWGYRIMSRLPTWWYNTSEFWIGYPHWEMVPELKSYYLLQAAYWCQQLLVLGLGLEKPRKDYAELIAHHFVTLWLVGWSYLINLTYIGNAVYMSMDIPDTFLAFSKLLNYMRFDRAKIVAVVVFCGVWTYFRHYLNIVMLWSVWNEFDLMPETSKRWYPADGVWLTWWMKYQIFVPILLLQFLNLYWYFLILRIVWRAISTATAEDDRSDDEDEDEDEFEKREKKN</sequence>
<feature type="region of interest" description="Disordered" evidence="10">
    <location>
        <begin position="1"/>
        <end position="60"/>
    </location>
</feature>
<feature type="transmembrane region" description="Helical" evidence="11">
    <location>
        <begin position="311"/>
        <end position="330"/>
    </location>
</feature>
<dbReference type="Pfam" id="PF03798">
    <property type="entry name" value="TRAM_LAG1_CLN8"/>
    <property type="match status" value="1"/>
</dbReference>
<dbReference type="Proteomes" id="UP000813824">
    <property type="component" value="Unassembled WGS sequence"/>
</dbReference>
<organism evidence="13 14">
    <name type="scientific">Cristinia sonorae</name>
    <dbReference type="NCBI Taxonomy" id="1940300"/>
    <lineage>
        <taxon>Eukaryota</taxon>
        <taxon>Fungi</taxon>
        <taxon>Dikarya</taxon>
        <taxon>Basidiomycota</taxon>
        <taxon>Agaricomycotina</taxon>
        <taxon>Agaricomycetes</taxon>
        <taxon>Agaricomycetidae</taxon>
        <taxon>Agaricales</taxon>
        <taxon>Pleurotineae</taxon>
        <taxon>Stephanosporaceae</taxon>
        <taxon>Cristinia</taxon>
    </lineage>
</organism>
<dbReference type="InterPro" id="IPR006634">
    <property type="entry name" value="TLC-dom"/>
</dbReference>
<keyword evidence="8" id="KW-0325">Glycoprotein</keyword>
<keyword evidence="7 9" id="KW-0472">Membrane</keyword>
<keyword evidence="6 11" id="KW-1133">Transmembrane helix</keyword>
<evidence type="ECO:0000256" key="11">
    <source>
        <dbReference type="SAM" id="Phobius"/>
    </source>
</evidence>
<dbReference type="PANTHER" id="PTHR12560">
    <property type="entry name" value="LONGEVITY ASSURANCE FACTOR 1 LAG1"/>
    <property type="match status" value="1"/>
</dbReference>
<feature type="region of interest" description="Disordered" evidence="10">
    <location>
        <begin position="399"/>
        <end position="421"/>
    </location>
</feature>
<evidence type="ECO:0000259" key="12">
    <source>
        <dbReference type="PROSITE" id="PS50922"/>
    </source>
</evidence>
<gene>
    <name evidence="13" type="ORF">BXZ70DRAFT_1004179</name>
</gene>
<keyword evidence="3" id="KW-0808">Transferase</keyword>
<dbReference type="OrthoDB" id="3053196at2759"/>
<evidence type="ECO:0000313" key="13">
    <source>
        <dbReference type="EMBL" id="KAH8105874.1"/>
    </source>
</evidence>
<name>A0A8K0UY18_9AGAR</name>